<dbReference type="GO" id="GO:0016747">
    <property type="term" value="F:acyltransferase activity, transferring groups other than amino-acyl groups"/>
    <property type="evidence" value="ECO:0007669"/>
    <property type="project" value="InterPro"/>
</dbReference>
<evidence type="ECO:0000259" key="3">
    <source>
        <dbReference type="PROSITE" id="PS51186"/>
    </source>
</evidence>
<sequence>MIRRMGKGDLDAVAAIWLDANREAHDFIPAAYWLGHFAEVRTALARAEVWVFETEARAEISGFIGLLGDYIAGIFVRREARSGGVGRQLLDHVKTSRGQLRLQVYRKNLRAAAFYRREGFRVLEEGVDPETGEAELLMEWRWDGPQS</sequence>
<accession>A0A4D7AYM0</accession>
<reference evidence="5" key="1">
    <citation type="submission" date="2018-12" db="EMBL/GenBank/DDBJ databases">
        <title>Dusodibacter welbiota gen. nov., sp. nov., isolated from human faeces and emended description of the Oscillibacter genus.</title>
        <authorList>
            <person name="Le Roy T."/>
            <person name="Van der Smissen P."/>
            <person name="Delzenne N."/>
            <person name="Muccioli G."/>
            <person name="Collet J.F."/>
            <person name="Cani P.D."/>
        </authorList>
    </citation>
    <scope>NUCLEOTIDE SEQUENCE [LARGE SCALE GENOMIC DNA]</scope>
    <source>
        <strain evidence="5">J115</strain>
    </source>
</reference>
<dbReference type="SUPFAM" id="SSF55729">
    <property type="entry name" value="Acyl-CoA N-acyltransferases (Nat)"/>
    <property type="match status" value="1"/>
</dbReference>
<dbReference type="PANTHER" id="PTHR43800:SF1">
    <property type="entry name" value="PEPTIDYL-LYSINE N-ACETYLTRANSFERASE YJAB"/>
    <property type="match status" value="1"/>
</dbReference>
<dbReference type="PROSITE" id="PS51186">
    <property type="entry name" value="GNAT"/>
    <property type="match status" value="1"/>
</dbReference>
<dbReference type="InterPro" id="IPR000182">
    <property type="entry name" value="GNAT_dom"/>
</dbReference>
<dbReference type="KEGG" id="obj:EIO64_17350"/>
<dbReference type="Pfam" id="PF13508">
    <property type="entry name" value="Acetyltransf_7"/>
    <property type="match status" value="1"/>
</dbReference>
<evidence type="ECO:0000256" key="2">
    <source>
        <dbReference type="ARBA" id="ARBA00023315"/>
    </source>
</evidence>
<dbReference type="PANTHER" id="PTHR43800">
    <property type="entry name" value="PEPTIDYL-LYSINE N-ACETYLTRANSFERASE YJAB"/>
    <property type="match status" value="1"/>
</dbReference>
<keyword evidence="5" id="KW-1185">Reference proteome</keyword>
<dbReference type="InterPro" id="IPR016181">
    <property type="entry name" value="Acyl_CoA_acyltransferase"/>
</dbReference>
<keyword evidence="1 4" id="KW-0808">Transferase</keyword>
<dbReference type="AlphaFoldDB" id="A0A4D7AYM0"/>
<protein>
    <submittedName>
        <fullName evidence="4">GNAT family N-acetyltransferase</fullName>
        <ecNumber evidence="4">2.3.1.-</ecNumber>
    </submittedName>
</protein>
<dbReference type="EC" id="2.3.1.-" evidence="4"/>
<dbReference type="EMBL" id="CP034413">
    <property type="protein sequence ID" value="QCI60756.1"/>
    <property type="molecule type" value="Genomic_DNA"/>
</dbReference>
<evidence type="ECO:0000256" key="1">
    <source>
        <dbReference type="ARBA" id="ARBA00022679"/>
    </source>
</evidence>
<name>A0A4D7AYM0_9FIRM</name>
<feature type="domain" description="N-acetyltransferase" evidence="3">
    <location>
        <begin position="1"/>
        <end position="143"/>
    </location>
</feature>
<keyword evidence="2 4" id="KW-0012">Acyltransferase</keyword>
<evidence type="ECO:0000313" key="5">
    <source>
        <dbReference type="Proteomes" id="UP000298642"/>
    </source>
</evidence>
<proteinExistence type="predicted"/>
<dbReference type="Proteomes" id="UP000298642">
    <property type="component" value="Chromosome"/>
</dbReference>
<gene>
    <name evidence="4" type="ORF">EIO64_17350</name>
</gene>
<organism evidence="4 5">
    <name type="scientific">Dysosmobacter welbionis</name>
    <dbReference type="NCBI Taxonomy" id="2093857"/>
    <lineage>
        <taxon>Bacteria</taxon>
        <taxon>Bacillati</taxon>
        <taxon>Bacillota</taxon>
        <taxon>Clostridia</taxon>
        <taxon>Eubacteriales</taxon>
        <taxon>Oscillospiraceae</taxon>
        <taxon>Dysosmobacter</taxon>
    </lineage>
</organism>
<evidence type="ECO:0000313" key="4">
    <source>
        <dbReference type="EMBL" id="QCI60756.1"/>
    </source>
</evidence>
<dbReference type="Gene3D" id="3.40.630.30">
    <property type="match status" value="1"/>
</dbReference>
<dbReference type="RefSeq" id="WP_021749453.1">
    <property type="nucleotide sequence ID" value="NZ_CP034413.3"/>
</dbReference>